<comment type="caution">
    <text evidence="2">The sequence shown here is derived from an EMBL/GenBank/DDBJ whole genome shotgun (WGS) entry which is preliminary data.</text>
</comment>
<evidence type="ECO:0000313" key="3">
    <source>
        <dbReference type="Proteomes" id="UP000011777"/>
    </source>
</evidence>
<proteinExistence type="predicted"/>
<reference evidence="2 3" key="1">
    <citation type="submission" date="2013-02" db="EMBL/GenBank/DDBJ databases">
        <title>Genome sequence of Candida maltosa Xu316, a potential industrial strain for xylitol and ethanol production.</title>
        <authorList>
            <person name="Yu J."/>
            <person name="Wang Q."/>
            <person name="Geng X."/>
            <person name="Bao W."/>
            <person name="He P."/>
            <person name="Cai J."/>
        </authorList>
    </citation>
    <scope>NUCLEOTIDE SEQUENCE [LARGE SCALE GENOMIC DNA]</scope>
    <source>
        <strain evidence="3">Xu316</strain>
    </source>
</reference>
<feature type="region of interest" description="Disordered" evidence="1">
    <location>
        <begin position="438"/>
        <end position="489"/>
    </location>
</feature>
<organism evidence="2 3">
    <name type="scientific">Candida maltosa (strain Xu316)</name>
    <name type="common">Yeast</name>
    <dbReference type="NCBI Taxonomy" id="1245528"/>
    <lineage>
        <taxon>Eukaryota</taxon>
        <taxon>Fungi</taxon>
        <taxon>Dikarya</taxon>
        <taxon>Ascomycota</taxon>
        <taxon>Saccharomycotina</taxon>
        <taxon>Pichiomycetes</taxon>
        <taxon>Debaryomycetaceae</taxon>
        <taxon>Candida/Lodderomyces clade</taxon>
        <taxon>Candida</taxon>
    </lineage>
</organism>
<feature type="compositionally biased region" description="Polar residues" evidence="1">
    <location>
        <begin position="447"/>
        <end position="460"/>
    </location>
</feature>
<protein>
    <submittedName>
        <fullName evidence="2">Uncharacterized protein</fullName>
    </submittedName>
</protein>
<dbReference type="eggNOG" id="ENOG502SSVG">
    <property type="taxonomic scope" value="Eukaryota"/>
</dbReference>
<keyword evidence="3" id="KW-1185">Reference proteome</keyword>
<dbReference type="OrthoDB" id="3980854at2759"/>
<gene>
    <name evidence="2" type="ORF">G210_0562</name>
</gene>
<dbReference type="OMA" id="YFIPEVA"/>
<evidence type="ECO:0000256" key="1">
    <source>
        <dbReference type="SAM" id="MobiDB-lite"/>
    </source>
</evidence>
<sequence length="541" mass="61335">MSGIFNLLNDDNYHSPSQQSQQLNGSPLTPASSTTPNQSAGSSPKLPISPTSTSTSTSPSSSQHKSNSSKPLVVLRDQIPKSKINHHILNSKKFVKLAIRRKYSTKKTKSDTKQSKLHIKSLKAGIKVKMTLSNNLFSLYHNLIPFTDNRKIFNLFSNDESSQQEYVKLMNLLNEKNLVCKSLQLINNNVVDLSEYSNKILKSFANESNNATPTFNSLDTALSSLFGTKEFTLVRITRSTTDDVHGSSILKLETATPGDFNLIDDEENSDEMLHSLGKTNEVPNNLFFKKIIARPRYKSNMKIYFIPEVASYSLYTDFRMLERDLFNGIVQLKFLSNDLNDLRIEKIEGYTRNIYCTFPCDDVLREYKKSLLESATIPQNPTPPHRSHSIDESLMLNHKPHAHHVVDVPRRPSLAVANPPSIPPFLQQQQYHQPLNMMPVNNRHHSFPSTSPPQVFNTPYSFPPPHHYQQQQQQQQRRPSLMSPNFVHLPPPPPPPVILPQTPRSATVREDVLGLLKPFNDNSLPSYQDMVSKRRMSINDA</sequence>
<dbReference type="HOGENOM" id="CLU_021104_0_0_1"/>
<feature type="non-terminal residue" evidence="2">
    <location>
        <position position="1"/>
    </location>
</feature>
<evidence type="ECO:0000313" key="2">
    <source>
        <dbReference type="EMBL" id="EMG48812.1"/>
    </source>
</evidence>
<feature type="region of interest" description="Disordered" evidence="1">
    <location>
        <begin position="1"/>
        <end position="73"/>
    </location>
</feature>
<name>M3HMX2_CANMX</name>
<feature type="compositionally biased region" description="Polar residues" evidence="1">
    <location>
        <begin position="14"/>
        <end position="41"/>
    </location>
</feature>
<dbReference type="EMBL" id="AOGT01000963">
    <property type="protein sequence ID" value="EMG48812.1"/>
    <property type="molecule type" value="Genomic_DNA"/>
</dbReference>
<dbReference type="STRING" id="1245528.M3HMX2"/>
<dbReference type="Proteomes" id="UP000011777">
    <property type="component" value="Unassembled WGS sequence"/>
</dbReference>
<dbReference type="AlphaFoldDB" id="M3HMX2"/>
<feature type="compositionally biased region" description="Low complexity" evidence="1">
    <location>
        <begin position="42"/>
        <end position="71"/>
    </location>
</feature>
<accession>M3HMX2</accession>